<comment type="caution">
    <text evidence="1">The sequence shown here is derived from an EMBL/GenBank/DDBJ whole genome shotgun (WGS) entry which is preliminary data.</text>
</comment>
<name>A0ABR7G5R8_9FIRM</name>
<sequence length="79" mass="9094">MIKQNIKFVTTGQFVTFYNTCRNLSANITVKDIENHRMNINGKELSELMAIRLGLPVTLVIHGDDEQKADRLLQKYRVS</sequence>
<evidence type="ECO:0000313" key="2">
    <source>
        <dbReference type="Proteomes" id="UP000631576"/>
    </source>
</evidence>
<dbReference type="InterPro" id="IPR035895">
    <property type="entry name" value="HPr-like_sf"/>
</dbReference>
<dbReference type="RefSeq" id="WP_022074862.1">
    <property type="nucleotide sequence ID" value="NZ_JACOPE010000001.1"/>
</dbReference>
<dbReference type="SUPFAM" id="SSF55594">
    <property type="entry name" value="HPr-like"/>
    <property type="match status" value="1"/>
</dbReference>
<proteinExistence type="predicted"/>
<keyword evidence="2" id="KW-1185">Reference proteome</keyword>
<accession>A0ABR7G5R8</accession>
<organism evidence="1 2">
    <name type="scientific">Ruminococcus hominis</name>
    <dbReference type="NCBI Taxonomy" id="2763065"/>
    <lineage>
        <taxon>Bacteria</taxon>
        <taxon>Bacillati</taxon>
        <taxon>Bacillota</taxon>
        <taxon>Clostridia</taxon>
        <taxon>Eubacteriales</taxon>
        <taxon>Oscillospiraceae</taxon>
        <taxon>Ruminococcus</taxon>
    </lineage>
</organism>
<reference evidence="1 2" key="1">
    <citation type="submission" date="2020-08" db="EMBL/GenBank/DDBJ databases">
        <title>Genome public.</title>
        <authorList>
            <person name="Liu C."/>
            <person name="Sun Q."/>
        </authorList>
    </citation>
    <scope>NUCLEOTIDE SEQUENCE [LARGE SCALE GENOMIC DNA]</scope>
    <source>
        <strain evidence="1 2">NSJ-13</strain>
    </source>
</reference>
<dbReference type="Proteomes" id="UP000631576">
    <property type="component" value="Unassembled WGS sequence"/>
</dbReference>
<evidence type="ECO:0000313" key="1">
    <source>
        <dbReference type="EMBL" id="MBC5682413.1"/>
    </source>
</evidence>
<dbReference type="EMBL" id="JACOPE010000001">
    <property type="protein sequence ID" value="MBC5682413.1"/>
    <property type="molecule type" value="Genomic_DNA"/>
</dbReference>
<gene>
    <name evidence="1" type="ORF">H8S40_02270</name>
</gene>
<protein>
    <submittedName>
        <fullName evidence="1">HPr family phosphocarrier protein</fullName>
    </submittedName>
</protein>